<accession>A0A9W4R107</accession>
<name>A0A9W4R107_9GAMM</name>
<gene>
    <name evidence="1" type="ORF">PSECIP111854_02936</name>
</gene>
<dbReference type="AlphaFoldDB" id="A0A9W4R107"/>
<sequence>MTFLFINTPNYKTSMLEQLDDKQIKKYATDTSLSISVSPYAFPNVIVIRIS</sequence>
<dbReference type="EMBL" id="CAMAPC010000012">
    <property type="protein sequence ID" value="CAH9062055.1"/>
    <property type="molecule type" value="Genomic_DNA"/>
</dbReference>
<organism evidence="1 2">
    <name type="scientific">Pseudoalteromonas holothuriae</name>
    <dbReference type="NCBI Taxonomy" id="2963714"/>
    <lineage>
        <taxon>Bacteria</taxon>
        <taxon>Pseudomonadati</taxon>
        <taxon>Pseudomonadota</taxon>
        <taxon>Gammaproteobacteria</taxon>
        <taxon>Alteromonadales</taxon>
        <taxon>Pseudoalteromonadaceae</taxon>
        <taxon>Pseudoalteromonas</taxon>
    </lineage>
</organism>
<proteinExistence type="predicted"/>
<keyword evidence="2" id="KW-1185">Reference proteome</keyword>
<evidence type="ECO:0000313" key="1">
    <source>
        <dbReference type="EMBL" id="CAH9062055.1"/>
    </source>
</evidence>
<dbReference type="Proteomes" id="UP001152467">
    <property type="component" value="Unassembled WGS sequence"/>
</dbReference>
<evidence type="ECO:0000313" key="2">
    <source>
        <dbReference type="Proteomes" id="UP001152467"/>
    </source>
</evidence>
<protein>
    <submittedName>
        <fullName evidence="1">Uncharacterized protein</fullName>
    </submittedName>
</protein>
<reference evidence="1" key="1">
    <citation type="submission" date="2022-07" db="EMBL/GenBank/DDBJ databases">
        <authorList>
            <person name="Criscuolo A."/>
        </authorList>
    </citation>
    <scope>NUCLEOTIDE SEQUENCE</scope>
    <source>
        <strain evidence="1">CIP111854</strain>
    </source>
</reference>
<comment type="caution">
    <text evidence="1">The sequence shown here is derived from an EMBL/GenBank/DDBJ whole genome shotgun (WGS) entry which is preliminary data.</text>
</comment>